<organism evidence="1 2">
    <name type="scientific">Rhododendron molle</name>
    <name type="common">Chinese azalea</name>
    <name type="synonym">Azalea mollis</name>
    <dbReference type="NCBI Taxonomy" id="49168"/>
    <lineage>
        <taxon>Eukaryota</taxon>
        <taxon>Viridiplantae</taxon>
        <taxon>Streptophyta</taxon>
        <taxon>Embryophyta</taxon>
        <taxon>Tracheophyta</taxon>
        <taxon>Spermatophyta</taxon>
        <taxon>Magnoliopsida</taxon>
        <taxon>eudicotyledons</taxon>
        <taxon>Gunneridae</taxon>
        <taxon>Pentapetalae</taxon>
        <taxon>asterids</taxon>
        <taxon>Ericales</taxon>
        <taxon>Ericaceae</taxon>
        <taxon>Ericoideae</taxon>
        <taxon>Rhodoreae</taxon>
        <taxon>Rhododendron</taxon>
    </lineage>
</organism>
<name>A0ACC0LMG5_RHOML</name>
<dbReference type="EMBL" id="CM046399">
    <property type="protein sequence ID" value="KAI8529726.1"/>
    <property type="molecule type" value="Genomic_DNA"/>
</dbReference>
<proteinExistence type="predicted"/>
<accession>A0ACC0LMG5</accession>
<evidence type="ECO:0000313" key="2">
    <source>
        <dbReference type="Proteomes" id="UP001062846"/>
    </source>
</evidence>
<protein>
    <submittedName>
        <fullName evidence="1">Uncharacterized protein</fullName>
    </submittedName>
</protein>
<evidence type="ECO:0000313" key="1">
    <source>
        <dbReference type="EMBL" id="KAI8529726.1"/>
    </source>
</evidence>
<gene>
    <name evidence="1" type="ORF">RHMOL_Rhmol12G0247800</name>
</gene>
<keyword evidence="2" id="KW-1185">Reference proteome</keyword>
<comment type="caution">
    <text evidence="1">The sequence shown here is derived from an EMBL/GenBank/DDBJ whole genome shotgun (WGS) entry which is preliminary data.</text>
</comment>
<dbReference type="Proteomes" id="UP001062846">
    <property type="component" value="Chromosome 12"/>
</dbReference>
<sequence>MAAGGEKGEDFYAVLGLKKECSEAELRNAYKKLALRWHPDRCSALGNSKYVEEAKKKFQAIQQAYSVLSDANKRFLYDVGLYDNDDDDENGMGDFLNEMAVMMSQNKSSKNAEESFEELKELFEEMFQSDMEAFGSSISQSVTLPSCSCSYASCSESSNATNKRNSSDMNSGKAKNGDSSSFDVHFDGFRVGVEHQENRRRGDGARGGIAGNRRRGRKQKVSSGQAVSSSRDYSHISELKCLLSACLFCLPSVCVNVSDAYEDHKFFVVPIMFITKFTRLGAHVVKGLRRGFFLALSWQVKHLLKEYHIHNFFTTALCCT</sequence>
<reference evidence="1" key="1">
    <citation type="submission" date="2022-02" db="EMBL/GenBank/DDBJ databases">
        <title>Plant Genome Project.</title>
        <authorList>
            <person name="Zhang R.-G."/>
        </authorList>
    </citation>
    <scope>NUCLEOTIDE SEQUENCE</scope>
    <source>
        <strain evidence="1">AT1</strain>
    </source>
</reference>